<feature type="non-terminal residue" evidence="1">
    <location>
        <position position="1"/>
    </location>
</feature>
<protein>
    <submittedName>
        <fullName evidence="1">Uncharacterized protein</fullName>
    </submittedName>
</protein>
<accession>X0YH52</accession>
<reference evidence="1" key="1">
    <citation type="journal article" date="2014" name="Front. Microbiol.">
        <title>High frequency of phylogenetically diverse reductive dehalogenase-homologous genes in deep subseafloor sedimentary metagenomes.</title>
        <authorList>
            <person name="Kawai M."/>
            <person name="Futagami T."/>
            <person name="Toyoda A."/>
            <person name="Takaki Y."/>
            <person name="Nishi S."/>
            <person name="Hori S."/>
            <person name="Arai W."/>
            <person name="Tsubouchi T."/>
            <person name="Morono Y."/>
            <person name="Uchiyama I."/>
            <person name="Ito T."/>
            <person name="Fujiyama A."/>
            <person name="Inagaki F."/>
            <person name="Takami H."/>
        </authorList>
    </citation>
    <scope>NUCLEOTIDE SEQUENCE</scope>
    <source>
        <strain evidence="1">Expedition CK06-06</strain>
    </source>
</reference>
<sequence length="36" mass="4098">NASNRRTYAAMLRHKGVSEAKIKEELGIESEVENEH</sequence>
<dbReference type="AlphaFoldDB" id="X0YH52"/>
<dbReference type="EMBL" id="BART01004635">
    <property type="protein sequence ID" value="GAG55240.1"/>
    <property type="molecule type" value="Genomic_DNA"/>
</dbReference>
<proteinExistence type="predicted"/>
<evidence type="ECO:0000313" key="1">
    <source>
        <dbReference type="EMBL" id="GAG55240.1"/>
    </source>
</evidence>
<organism evidence="1">
    <name type="scientific">marine sediment metagenome</name>
    <dbReference type="NCBI Taxonomy" id="412755"/>
    <lineage>
        <taxon>unclassified sequences</taxon>
        <taxon>metagenomes</taxon>
        <taxon>ecological metagenomes</taxon>
    </lineage>
</organism>
<name>X0YH52_9ZZZZ</name>
<gene>
    <name evidence="1" type="ORF">S01H4_11458</name>
</gene>
<comment type="caution">
    <text evidence="1">The sequence shown here is derived from an EMBL/GenBank/DDBJ whole genome shotgun (WGS) entry which is preliminary data.</text>
</comment>